<sequence length="453" mass="48346">MLKMRRAAYSTAAKVDPRFFFDAAPGTLLPAQKSRVLFGRMQSEQLTVLAPTLMSKVLLVRDRDSGADKRSQYAQFLLQKANIPCFMLTLQRDCATIDSINYGRDYARRVGANGVVAFGGGNVMDTSRAIAALMFNEGNAEDLAAGPLPLAQKVAPLIVMPTVAGCGSELSTEALVLDEGAEAKLSFTKTPIVADAVIIDPLLTVSVPLGVTAQGALTSMGQCIESFLANQGNPKVDELCLNGIRAAAEALATPLQDGKIHLNDIGFRERLSYASLCSSLVSLSTGFGAAHSLGIGVGGLSDSPHMQVCAAFIPLVITRYQTILADNQGDDHFDKLKMRLDAVQNILHVVTKFKTATLSDWFSQVGWHLVQLREYSASRLNIPDAHQLGFDDSLVQTIVDRATDRLEDCGNGASQDVTSVFEKTDLDTIMQGAVVAPPSAPPTIPPATPSVPV</sequence>
<dbReference type="OrthoDB" id="339764at2759"/>
<dbReference type="PANTHER" id="PTHR11496:SF83">
    <property type="entry name" value="HYDROXYACID-OXOACID TRANSHYDROGENASE, MITOCHONDRIAL"/>
    <property type="match status" value="1"/>
</dbReference>
<gene>
    <name evidence="4" type="ORF">H257_04366</name>
</gene>
<dbReference type="SUPFAM" id="SSF56796">
    <property type="entry name" value="Dehydroquinate synthase-like"/>
    <property type="match status" value="1"/>
</dbReference>
<keyword evidence="1" id="KW-0560">Oxidoreductase</keyword>
<dbReference type="Gene3D" id="1.20.1090.10">
    <property type="entry name" value="Dehydroquinate synthase-like - alpha domain"/>
    <property type="match status" value="1"/>
</dbReference>
<feature type="domain" description="Fe-containing alcohol dehydrogenase-like C-terminal" evidence="3">
    <location>
        <begin position="212"/>
        <end position="354"/>
    </location>
</feature>
<dbReference type="Gene3D" id="3.40.50.1970">
    <property type="match status" value="1"/>
</dbReference>
<accession>W4GXS2</accession>
<evidence type="ECO:0000256" key="1">
    <source>
        <dbReference type="ARBA" id="ARBA00023002"/>
    </source>
</evidence>
<dbReference type="InterPro" id="IPR056798">
    <property type="entry name" value="ADH_Fe_C"/>
</dbReference>
<dbReference type="Pfam" id="PF00465">
    <property type="entry name" value="Fe-ADH"/>
    <property type="match status" value="1"/>
</dbReference>
<protein>
    <submittedName>
        <fullName evidence="4">Uncharacterized protein</fullName>
    </submittedName>
</protein>
<dbReference type="GO" id="GO:0005739">
    <property type="term" value="C:mitochondrion"/>
    <property type="evidence" value="ECO:0007669"/>
    <property type="project" value="TreeGrafter"/>
</dbReference>
<organism evidence="4">
    <name type="scientific">Aphanomyces astaci</name>
    <name type="common">Crayfish plague agent</name>
    <dbReference type="NCBI Taxonomy" id="112090"/>
    <lineage>
        <taxon>Eukaryota</taxon>
        <taxon>Sar</taxon>
        <taxon>Stramenopiles</taxon>
        <taxon>Oomycota</taxon>
        <taxon>Saprolegniomycetes</taxon>
        <taxon>Saprolegniales</taxon>
        <taxon>Verrucalvaceae</taxon>
        <taxon>Aphanomyces</taxon>
    </lineage>
</organism>
<name>W4GXS2_APHAT</name>
<dbReference type="PANTHER" id="PTHR11496">
    <property type="entry name" value="ALCOHOL DEHYDROGENASE"/>
    <property type="match status" value="1"/>
</dbReference>
<dbReference type="RefSeq" id="XP_009827133.1">
    <property type="nucleotide sequence ID" value="XM_009828831.1"/>
</dbReference>
<dbReference type="GeneID" id="20806362"/>
<reference evidence="4" key="1">
    <citation type="submission" date="2013-12" db="EMBL/GenBank/DDBJ databases">
        <title>The Genome Sequence of Aphanomyces astaci APO3.</title>
        <authorList>
            <consortium name="The Broad Institute Genomics Platform"/>
            <person name="Russ C."/>
            <person name="Tyler B."/>
            <person name="van West P."/>
            <person name="Dieguez-Uribeondo J."/>
            <person name="Young S.K."/>
            <person name="Zeng Q."/>
            <person name="Gargeya S."/>
            <person name="Fitzgerald M."/>
            <person name="Abouelleil A."/>
            <person name="Alvarado L."/>
            <person name="Chapman S.B."/>
            <person name="Gainer-Dewar J."/>
            <person name="Goldberg J."/>
            <person name="Griggs A."/>
            <person name="Gujja S."/>
            <person name="Hansen M."/>
            <person name="Howarth C."/>
            <person name="Imamovic A."/>
            <person name="Ireland A."/>
            <person name="Larimer J."/>
            <person name="McCowan C."/>
            <person name="Murphy C."/>
            <person name="Pearson M."/>
            <person name="Poon T.W."/>
            <person name="Priest M."/>
            <person name="Roberts A."/>
            <person name="Saif S."/>
            <person name="Shea T."/>
            <person name="Sykes S."/>
            <person name="Wortman J."/>
            <person name="Nusbaum C."/>
            <person name="Birren B."/>
        </authorList>
    </citation>
    <scope>NUCLEOTIDE SEQUENCE [LARGE SCALE GENOMIC DNA]</scope>
    <source>
        <strain evidence="4">APO3</strain>
    </source>
</reference>
<dbReference type="VEuPathDB" id="FungiDB:H257_04366"/>
<evidence type="ECO:0000259" key="3">
    <source>
        <dbReference type="Pfam" id="PF25137"/>
    </source>
</evidence>
<dbReference type="EMBL" id="KI913120">
    <property type="protein sequence ID" value="ETV83703.1"/>
    <property type="molecule type" value="Genomic_DNA"/>
</dbReference>
<evidence type="ECO:0000313" key="4">
    <source>
        <dbReference type="EMBL" id="ETV83703.1"/>
    </source>
</evidence>
<dbReference type="InterPro" id="IPR039697">
    <property type="entry name" value="Alcohol_dehydrogenase_Fe"/>
</dbReference>
<dbReference type="GO" id="GO:0004022">
    <property type="term" value="F:alcohol dehydrogenase (NAD+) activity"/>
    <property type="evidence" value="ECO:0007669"/>
    <property type="project" value="TreeGrafter"/>
</dbReference>
<evidence type="ECO:0000259" key="2">
    <source>
        <dbReference type="Pfam" id="PF00465"/>
    </source>
</evidence>
<proteinExistence type="predicted"/>
<dbReference type="Pfam" id="PF25137">
    <property type="entry name" value="ADH_Fe_C"/>
    <property type="match status" value="1"/>
</dbReference>
<dbReference type="AlphaFoldDB" id="W4GXS2"/>
<feature type="domain" description="Alcohol dehydrogenase iron-type/glycerol dehydrogenase GldA" evidence="2">
    <location>
        <begin position="34"/>
        <end position="201"/>
    </location>
</feature>
<dbReference type="GO" id="GO:0046872">
    <property type="term" value="F:metal ion binding"/>
    <property type="evidence" value="ECO:0007669"/>
    <property type="project" value="InterPro"/>
</dbReference>
<dbReference type="InterPro" id="IPR001670">
    <property type="entry name" value="ADH_Fe/GldA"/>
</dbReference>
<dbReference type="STRING" id="112090.W4GXS2"/>